<keyword evidence="1" id="KW-0378">Hydrolase</keyword>
<dbReference type="InterPro" id="IPR001969">
    <property type="entry name" value="Aspartic_peptidase_AS"/>
</dbReference>
<name>A0A552E7R8_MICAE</name>
<dbReference type="PROSITE" id="PS50175">
    <property type="entry name" value="ASP_PROT_RETROV"/>
    <property type="match status" value="1"/>
</dbReference>
<dbReference type="InterPro" id="IPR021109">
    <property type="entry name" value="Peptidase_aspartic_dom_sf"/>
</dbReference>
<evidence type="ECO:0000256" key="1">
    <source>
        <dbReference type="ARBA" id="ARBA00022801"/>
    </source>
</evidence>
<organism evidence="4 5">
    <name type="scientific">Microcystis aeruginosa Ma_MB_S_20031200_S102</name>
    <dbReference type="NCBI Taxonomy" id="2486254"/>
    <lineage>
        <taxon>Bacteria</taxon>
        <taxon>Bacillati</taxon>
        <taxon>Cyanobacteriota</taxon>
        <taxon>Cyanophyceae</taxon>
        <taxon>Oscillatoriophycideae</taxon>
        <taxon>Chroococcales</taxon>
        <taxon>Microcystaceae</taxon>
        <taxon>Microcystis</taxon>
    </lineage>
</organism>
<dbReference type="Gene3D" id="2.40.70.10">
    <property type="entry name" value="Acid Proteases"/>
    <property type="match status" value="1"/>
</dbReference>
<proteinExistence type="predicted"/>
<feature type="compositionally biased region" description="Acidic residues" evidence="2">
    <location>
        <begin position="339"/>
        <end position="350"/>
    </location>
</feature>
<evidence type="ECO:0000313" key="4">
    <source>
        <dbReference type="EMBL" id="TRU30568.1"/>
    </source>
</evidence>
<feature type="region of interest" description="Disordered" evidence="2">
    <location>
        <begin position="330"/>
        <end position="350"/>
    </location>
</feature>
<dbReference type="Proteomes" id="UP000317708">
    <property type="component" value="Unassembled WGS sequence"/>
</dbReference>
<gene>
    <name evidence="4" type="ORF">EWV92_21915</name>
</gene>
<reference evidence="4 5" key="1">
    <citation type="submission" date="2019-01" db="EMBL/GenBank/DDBJ databases">
        <title>Coherence of Microcystis species and biogeography revealed through population genomics.</title>
        <authorList>
            <person name="Perez-Carrascal O.M."/>
            <person name="Terrat Y."/>
            <person name="Giani A."/>
            <person name="Fortin N."/>
            <person name="Tromas N."/>
            <person name="Shapiro B.J."/>
        </authorList>
    </citation>
    <scope>NUCLEOTIDE SEQUENCE [LARGE SCALE GENOMIC DNA]</scope>
    <source>
        <strain evidence="4">Ma_MB_S_20031200_S102</strain>
    </source>
</reference>
<evidence type="ECO:0000259" key="3">
    <source>
        <dbReference type="PROSITE" id="PS50175"/>
    </source>
</evidence>
<dbReference type="CDD" id="cd00303">
    <property type="entry name" value="retropepsin_like"/>
    <property type="match status" value="1"/>
</dbReference>
<dbReference type="EMBL" id="SFBI01000206">
    <property type="protein sequence ID" value="TRU30568.1"/>
    <property type="molecule type" value="Genomic_DNA"/>
</dbReference>
<dbReference type="PROSITE" id="PS00141">
    <property type="entry name" value="ASP_PROTEASE"/>
    <property type="match status" value="1"/>
</dbReference>
<feature type="domain" description="Peptidase A2" evidence="3">
    <location>
        <begin position="21"/>
        <end position="103"/>
    </location>
</feature>
<protein>
    <recommendedName>
        <fullName evidence="3">Peptidase A2 domain-containing protein</fullName>
    </recommendedName>
</protein>
<sequence length="350" mass="38749">MTIYVAPPGNEREIREVGLGLNGLLDTGAELSVIPESSLALIESQDQLPYKYVNFRGVNGNILQSKVVSLSVGIEFKGNFVILDNIEFLVLPTSKDLLIGLNIISRLTNPNAIETVSVQQISSNILRISISLPNLLPIEEYLGSFVSLLTSLSNLYQVFSLVYSSDSAAVSKFANEIQTQNNSLQTSALKINFEDLPVEPLRVISARYGSDASFDLLGLGKILEQLRETVKDIVWRGKHEKELSEVNLRRVEVETEKESVEIQAKLIQIDKEKIEAERALLEIAHRRLELIEKAANMELPDKERQLIISAIVPQLQVISISTTNLISSSSEVPLLPEGETSEDSNEDAPQ</sequence>
<evidence type="ECO:0000313" key="5">
    <source>
        <dbReference type="Proteomes" id="UP000317708"/>
    </source>
</evidence>
<dbReference type="GO" id="GO:0006508">
    <property type="term" value="P:proteolysis"/>
    <property type="evidence" value="ECO:0007669"/>
    <property type="project" value="InterPro"/>
</dbReference>
<dbReference type="SUPFAM" id="SSF50630">
    <property type="entry name" value="Acid proteases"/>
    <property type="match status" value="1"/>
</dbReference>
<comment type="caution">
    <text evidence="4">The sequence shown here is derived from an EMBL/GenBank/DDBJ whole genome shotgun (WGS) entry which is preliminary data.</text>
</comment>
<accession>A0A552E7R8</accession>
<dbReference type="GO" id="GO:0004190">
    <property type="term" value="F:aspartic-type endopeptidase activity"/>
    <property type="evidence" value="ECO:0007669"/>
    <property type="project" value="InterPro"/>
</dbReference>
<dbReference type="AlphaFoldDB" id="A0A552E7R8"/>
<evidence type="ECO:0000256" key="2">
    <source>
        <dbReference type="SAM" id="MobiDB-lite"/>
    </source>
</evidence>
<dbReference type="InterPro" id="IPR001995">
    <property type="entry name" value="Peptidase_A2_cat"/>
</dbReference>